<feature type="region of interest" description="Disordered" evidence="1">
    <location>
        <begin position="880"/>
        <end position="917"/>
    </location>
</feature>
<evidence type="ECO:0008006" key="4">
    <source>
        <dbReference type="Google" id="ProtNLM"/>
    </source>
</evidence>
<sequence>MSLKRRFAVGGVQGDGVTPAGASAVPTNWLTDFSQDDYAMDNTMFTAHEQQGGDGGFALQSYPGKPKGVRRGRGGIQGSKPQIKITDKLLNLTGTAEDQTRYGYNYGSDEYSYGQEVDPYAYSQSFSQFDYGGNTEYAEDAEGYGDPTAYGADQGYGGDGGYGNTQQSWYGQFTAQRQQSWGAQQSWQGFTGGSGRARGRGRARGQGGSQGAGRGVQGAGRGQLGQSFRGRGQRGGMGDSRGGGGGGVRGKRSQDWHQHVDPSMTFGAPPAKRARGRGGQSSGFGQHTWEGSYGGQEAYGQRDYSGGQHFQRGRGLGHTGGRRPLRGQQQAAGRGRGAPNTWVQGRGTTAKNVSAVTSNIMDMVLGQGKRGGAGRGAGGGAGRGAGGGAGRGAGGGAGRGVGGGVGRGARGGAGRGRARGGAGKPTSLMDLVDTAWQRKFGQKSEWSGGDEKTIRMGQFLEFFKTFPDRVNGIQTVCNAITSSKLNLTDVFEADLLMTLIKPLFTGTLSVGGVFLTRGLGLSKKAVKHDCYERAVKILRTKSVAEIMSLEDCGKEALKEEVVRQSEEDYEAFKAFLFQKHASEVDVSEKIRTAAIAESQVPERNFPLADKMMMLLKEIEKPGMDDVPITSRADVLCFKVGISVAALFKTVNPEDALRNKREVGRLQLEFDLICEVYFDGILVGQGTGCPRKNAQLAAYENVFHRLRMEPVSQVANGPSLHACPETLPGFVEIQHKGSRQQCGSNQHRLGALKLFPPDLSVNPDEMVVMENEGDNAEEFAYKILEFSASKNGMLLEWKQLDKGNTNSSFRVEQDIPHVNAVGDKQQKSVIGIASSKLKARNAAAALMLMDMYQGQDVIRLGSKEELSNAIRFVDLRAQAEKLKTQGPPRSNRPIFDPLRSQADTKEGEVGSESSRATEAQKWISDPLTPWIEDAIMNKLEEYAEKLTLEELIFGTDLPLMARRFVTWAAHTLFLTPSQRVLPPDLSYVLVYKRSVNPQDMVKILHVNKMHSGRFELLRANKPFPVSKQVEFVQTYPKLWRAKAEAMITAERREREEREAEKKMDTSN</sequence>
<organism evidence="2 3">
    <name type="scientific">Batillaria attramentaria</name>
    <dbReference type="NCBI Taxonomy" id="370345"/>
    <lineage>
        <taxon>Eukaryota</taxon>
        <taxon>Metazoa</taxon>
        <taxon>Spiralia</taxon>
        <taxon>Lophotrochozoa</taxon>
        <taxon>Mollusca</taxon>
        <taxon>Gastropoda</taxon>
        <taxon>Caenogastropoda</taxon>
        <taxon>Sorbeoconcha</taxon>
        <taxon>Cerithioidea</taxon>
        <taxon>Batillariidae</taxon>
        <taxon>Batillaria</taxon>
    </lineage>
</organism>
<keyword evidence="3" id="KW-1185">Reference proteome</keyword>
<dbReference type="EMBL" id="JACVVK020000134">
    <property type="protein sequence ID" value="KAK7489789.1"/>
    <property type="molecule type" value="Genomic_DNA"/>
</dbReference>
<feature type="compositionally biased region" description="Gly residues" evidence="1">
    <location>
        <begin position="370"/>
        <end position="423"/>
    </location>
</feature>
<feature type="compositionally biased region" description="Low complexity" evidence="1">
    <location>
        <begin position="176"/>
        <end position="189"/>
    </location>
</feature>
<name>A0ABD0KSD4_9CAEN</name>
<feature type="compositionally biased region" description="Gly residues" evidence="1">
    <location>
        <begin position="154"/>
        <end position="163"/>
    </location>
</feature>
<feature type="compositionally biased region" description="Gly residues" evidence="1">
    <location>
        <begin position="204"/>
        <end position="223"/>
    </location>
</feature>
<evidence type="ECO:0000256" key="1">
    <source>
        <dbReference type="SAM" id="MobiDB-lite"/>
    </source>
</evidence>
<feature type="region of interest" description="Disordered" evidence="1">
    <location>
        <begin position="140"/>
        <end position="163"/>
    </location>
</feature>
<feature type="region of interest" description="Disordered" evidence="1">
    <location>
        <begin position="370"/>
        <end position="427"/>
    </location>
</feature>
<accession>A0ABD0KSD4</accession>
<evidence type="ECO:0000313" key="2">
    <source>
        <dbReference type="EMBL" id="KAK7489789.1"/>
    </source>
</evidence>
<feature type="region of interest" description="Disordered" evidence="1">
    <location>
        <begin position="176"/>
        <end position="349"/>
    </location>
</feature>
<proteinExistence type="predicted"/>
<evidence type="ECO:0000313" key="3">
    <source>
        <dbReference type="Proteomes" id="UP001519460"/>
    </source>
</evidence>
<dbReference type="AlphaFoldDB" id="A0ABD0KSD4"/>
<reference evidence="2 3" key="1">
    <citation type="journal article" date="2023" name="Sci. Data">
        <title>Genome assembly of the Korean intertidal mud-creeper Batillaria attramentaria.</title>
        <authorList>
            <person name="Patra A.K."/>
            <person name="Ho P.T."/>
            <person name="Jun S."/>
            <person name="Lee S.J."/>
            <person name="Kim Y."/>
            <person name="Won Y.J."/>
        </authorList>
    </citation>
    <scope>NUCLEOTIDE SEQUENCE [LARGE SCALE GENOMIC DNA]</scope>
    <source>
        <strain evidence="2">Wonlab-2016</strain>
    </source>
</reference>
<dbReference type="Proteomes" id="UP001519460">
    <property type="component" value="Unassembled WGS sequence"/>
</dbReference>
<protein>
    <recommendedName>
        <fullName evidence="4">DRBM domain-containing protein</fullName>
    </recommendedName>
</protein>
<feature type="compositionally biased region" description="Gly residues" evidence="1">
    <location>
        <begin position="233"/>
        <end position="248"/>
    </location>
</feature>
<comment type="caution">
    <text evidence="2">The sequence shown here is derived from an EMBL/GenBank/DDBJ whole genome shotgun (WGS) entry which is preliminary data.</text>
</comment>
<gene>
    <name evidence="2" type="ORF">BaRGS_00018971</name>
</gene>
<feature type="compositionally biased region" description="Low complexity" evidence="1">
    <location>
        <begin position="326"/>
        <end position="339"/>
    </location>
</feature>